<sequence length="1043" mass="115754">MKNASTSDCDQSLEQRNNTARKIARRRLPAARRCQHKAALFFGASFCVCHLQYRTQPRKPLWPVFLSPATLDTPLDPERTMASRKGSNLSDTIWHLRSVQFSLLTQFGFTMDSSRHLDSNPKHCVYTIMTLRESPTSVQSMSRQSQCSRIIQAPSRTVGFTRRFHTLSSIQATNTSLAVVPQSPVVVHTFFARAHSARRPPSKTAGCWVAAIYIGLRPPPRIFLNSLNFIASQSHQNILASSPNVSGTLAGERSSKVSPLSAFTGFPEGEEQEAASASFQVEGRARWVSDYGEGQLSQRQLQHFQYLRTTLQKLEKHSSEKKSIIAEEMRFLSTLLMEGGGGCGWHSGRTLAFPHFDPSWFPCEVFPFPPPLHFNAAPYLPYFTLIGSQYLGCYKPPNLPTDDGGHGGVAAGGATVAEGVSLPPSHQGDPGSIPGRVTSDFRMWESCRTMTLVSRFPQPPPPLPNSGAAPYSPQSPLSALKTSMLRCSRVARAVSSHQSDLGSLLARYLLNFFKRDHHFHPPLHSGVASYSLSFLLSSEDVRCKELPKPLQQIDVVCSECKDDRHVGVSHVRLVWLRSLRHRLYLVSSNIFGLTFGASAVKCKDDRHVGVSHVRLVWLRSLRHRLYLVSSNIFGLTFGASAVKCKDDRHVGVSHVRLVWLRSLRHRLYLVSSNIFGLTFGASAVRAAVAESLACRLPPRRTGLNPPRSLRDFRMWESCRTMPLVGGSSRGYHVFSALSFRRCSILTSLTLINSQDLAVKSRPNLFTHSLNEIMHCIILGYPFRSTNSLLRSFTWGYINISEKNVLRDGDAWSCRRTGFRTKTASGVGVGGIVYVLNLGAHPSGQGVEGRGCLQPSRGDVKLSCKVVANLPQWQKIDNWGRWVNDPRTSCSGKGWRWKAGMWVQGPRELSAPLYPFVAILPQCRKIDNRGQRGSSPRVVDAEFKDAAYLVVETHCRMVAVESVTAQRYTQHNGNNSTPFQRLALRSEEASAARVIVVLIGPTLPFLKRAKNIQIGDALKDINTGVTVSPEVQDLAFTEPLGLDH</sequence>
<evidence type="ECO:0008006" key="3">
    <source>
        <dbReference type="Google" id="ProtNLM"/>
    </source>
</evidence>
<dbReference type="Proteomes" id="UP001159363">
    <property type="component" value="Chromosome 1"/>
</dbReference>
<organism evidence="1 2">
    <name type="scientific">Dryococelus australis</name>
    <dbReference type="NCBI Taxonomy" id="614101"/>
    <lineage>
        <taxon>Eukaryota</taxon>
        <taxon>Metazoa</taxon>
        <taxon>Ecdysozoa</taxon>
        <taxon>Arthropoda</taxon>
        <taxon>Hexapoda</taxon>
        <taxon>Insecta</taxon>
        <taxon>Pterygota</taxon>
        <taxon>Neoptera</taxon>
        <taxon>Polyneoptera</taxon>
        <taxon>Phasmatodea</taxon>
        <taxon>Verophasmatodea</taxon>
        <taxon>Anareolatae</taxon>
        <taxon>Phasmatidae</taxon>
        <taxon>Eurycanthinae</taxon>
        <taxon>Dryococelus</taxon>
    </lineage>
</organism>
<protein>
    <recommendedName>
        <fullName evidence="3">PDZ domain-containing protein</fullName>
    </recommendedName>
</protein>
<keyword evidence="2" id="KW-1185">Reference proteome</keyword>
<proteinExistence type="predicted"/>
<reference evidence="1 2" key="1">
    <citation type="submission" date="2023-02" db="EMBL/GenBank/DDBJ databases">
        <title>LHISI_Scaffold_Assembly.</title>
        <authorList>
            <person name="Stuart O.P."/>
            <person name="Cleave R."/>
            <person name="Magrath M.J.L."/>
            <person name="Mikheyev A.S."/>
        </authorList>
    </citation>
    <scope>NUCLEOTIDE SEQUENCE [LARGE SCALE GENOMIC DNA]</scope>
    <source>
        <strain evidence="1">Daus_M_001</strain>
        <tissue evidence="1">Leg muscle</tissue>
    </source>
</reference>
<accession>A0ABQ9INA2</accession>
<evidence type="ECO:0000313" key="2">
    <source>
        <dbReference type="Proteomes" id="UP001159363"/>
    </source>
</evidence>
<evidence type="ECO:0000313" key="1">
    <source>
        <dbReference type="EMBL" id="KAJ8898127.1"/>
    </source>
</evidence>
<name>A0ABQ9INA2_9NEOP</name>
<comment type="caution">
    <text evidence="1">The sequence shown here is derived from an EMBL/GenBank/DDBJ whole genome shotgun (WGS) entry which is preliminary data.</text>
</comment>
<dbReference type="EMBL" id="JARBHB010000001">
    <property type="protein sequence ID" value="KAJ8898127.1"/>
    <property type="molecule type" value="Genomic_DNA"/>
</dbReference>
<gene>
    <name evidence="1" type="ORF">PR048_003487</name>
</gene>